<name>A0AAW0QVI8_9PEZI</name>
<sequence length="351" mass="40128">MEFRITSHRTSVHDDDCLIVVRYVGAIFYLQWSPGDLDSAHTQDYLTHLRELRDEEGNHNGRLAELALPFEALMNQLAPTSVQAPFSLHDYLYPQWFVLKATAIEDNRNIEPVRVNETESPFCRPGVALHSKQMRELDLKSWVPKWYSSHEIELLADGERHPLLYSPSKVITKESQTECFFKGLGAGCKGTIHELVTFRAIDNAINRGALPSDIRICRLYGLVFDTFGPPHPEKRLVGMLLNYINPKQRGILGTLQCVAYDKHSHEHSRRWAHDLTEMVAALHRAGCVWGDAKPENVLIDNNDDVWLIDFGGGYTHGWVDEERQCTKEGDLGALEKIRQWLERLETNCQTV</sequence>
<proteinExistence type="predicted"/>
<dbReference type="InterPro" id="IPR000719">
    <property type="entry name" value="Prot_kinase_dom"/>
</dbReference>
<dbReference type="PROSITE" id="PS50011">
    <property type="entry name" value="PROTEIN_KINASE_DOM"/>
    <property type="match status" value="1"/>
</dbReference>
<accession>A0AAW0QVI8</accession>
<organism evidence="2 3">
    <name type="scientific">Apiospora kogelbergensis</name>
    <dbReference type="NCBI Taxonomy" id="1337665"/>
    <lineage>
        <taxon>Eukaryota</taxon>
        <taxon>Fungi</taxon>
        <taxon>Dikarya</taxon>
        <taxon>Ascomycota</taxon>
        <taxon>Pezizomycotina</taxon>
        <taxon>Sordariomycetes</taxon>
        <taxon>Xylariomycetidae</taxon>
        <taxon>Amphisphaeriales</taxon>
        <taxon>Apiosporaceae</taxon>
        <taxon>Apiospora</taxon>
    </lineage>
</organism>
<dbReference type="EMBL" id="JAQQWP010000008">
    <property type="protein sequence ID" value="KAK8106635.1"/>
    <property type="molecule type" value="Genomic_DNA"/>
</dbReference>
<keyword evidence="3" id="KW-1185">Reference proteome</keyword>
<dbReference type="AlphaFoldDB" id="A0AAW0QVI8"/>
<dbReference type="Proteomes" id="UP001392437">
    <property type="component" value="Unassembled WGS sequence"/>
</dbReference>
<comment type="caution">
    <text evidence="2">The sequence shown here is derived from an EMBL/GenBank/DDBJ whole genome shotgun (WGS) entry which is preliminary data.</text>
</comment>
<evidence type="ECO:0000259" key="1">
    <source>
        <dbReference type="PROSITE" id="PS50011"/>
    </source>
</evidence>
<dbReference type="Gene3D" id="1.10.510.10">
    <property type="entry name" value="Transferase(Phosphotransferase) domain 1"/>
    <property type="match status" value="1"/>
</dbReference>
<dbReference type="GO" id="GO:0005524">
    <property type="term" value="F:ATP binding"/>
    <property type="evidence" value="ECO:0007669"/>
    <property type="project" value="InterPro"/>
</dbReference>
<evidence type="ECO:0000313" key="3">
    <source>
        <dbReference type="Proteomes" id="UP001392437"/>
    </source>
</evidence>
<reference evidence="2 3" key="1">
    <citation type="submission" date="2023-01" db="EMBL/GenBank/DDBJ databases">
        <title>Analysis of 21 Apiospora genomes using comparative genomics revels a genus with tremendous synthesis potential of carbohydrate active enzymes and secondary metabolites.</title>
        <authorList>
            <person name="Sorensen T."/>
        </authorList>
    </citation>
    <scope>NUCLEOTIDE SEQUENCE [LARGE SCALE GENOMIC DNA]</scope>
    <source>
        <strain evidence="2 3">CBS 117206</strain>
    </source>
</reference>
<protein>
    <recommendedName>
        <fullName evidence="1">Protein kinase domain-containing protein</fullName>
    </recommendedName>
</protein>
<gene>
    <name evidence="2" type="ORF">PG999_009994</name>
</gene>
<feature type="domain" description="Protein kinase" evidence="1">
    <location>
        <begin position="149"/>
        <end position="351"/>
    </location>
</feature>
<dbReference type="Pfam" id="PF00069">
    <property type="entry name" value="Pkinase"/>
    <property type="match status" value="1"/>
</dbReference>
<dbReference type="SUPFAM" id="SSF56112">
    <property type="entry name" value="Protein kinase-like (PK-like)"/>
    <property type="match status" value="1"/>
</dbReference>
<dbReference type="GO" id="GO:0004672">
    <property type="term" value="F:protein kinase activity"/>
    <property type="evidence" value="ECO:0007669"/>
    <property type="project" value="InterPro"/>
</dbReference>
<dbReference type="InterPro" id="IPR011009">
    <property type="entry name" value="Kinase-like_dom_sf"/>
</dbReference>
<evidence type="ECO:0000313" key="2">
    <source>
        <dbReference type="EMBL" id="KAK8106635.1"/>
    </source>
</evidence>